<dbReference type="Proteomes" id="UP001529340">
    <property type="component" value="Unassembled WGS sequence"/>
</dbReference>
<name>A0ABT7UC96_9FIRM</name>
<keyword evidence="2 4" id="KW-0396">Initiation factor</keyword>
<dbReference type="Gene3D" id="3.30.110.10">
    <property type="entry name" value="Translation initiation factor 3 (IF-3), C-terminal domain"/>
    <property type="match status" value="1"/>
</dbReference>
<dbReference type="HAMAP" id="MF_00080">
    <property type="entry name" value="IF_3"/>
    <property type="match status" value="1"/>
</dbReference>
<comment type="subunit">
    <text evidence="4 6">Monomer.</text>
</comment>
<evidence type="ECO:0000256" key="4">
    <source>
        <dbReference type="HAMAP-Rule" id="MF_00080"/>
    </source>
</evidence>
<dbReference type="InterPro" id="IPR019813">
    <property type="entry name" value="Translation_initiation_fac3_CS"/>
</dbReference>
<accession>A0ABT7UC96</accession>
<evidence type="ECO:0000256" key="2">
    <source>
        <dbReference type="ARBA" id="ARBA00022540"/>
    </source>
</evidence>
<comment type="function">
    <text evidence="4 6">IF-3 binds to the 30S ribosomal subunit and shifts the equilibrium between 70S ribosomes and their 50S and 30S subunits in favor of the free subunits, thus enhancing the availability of 30S subunits on which protein synthesis initiation begins.</text>
</comment>
<dbReference type="Pfam" id="PF05198">
    <property type="entry name" value="IF3_N"/>
    <property type="match status" value="1"/>
</dbReference>
<proteinExistence type="inferred from homology"/>
<reference evidence="10" key="2">
    <citation type="submission" date="2023-06" db="EMBL/GenBank/DDBJ databases">
        <title>Identification and characterization of horizontal gene transfer across gut microbiota members of farm animals based on homology search.</title>
        <authorList>
            <person name="Zeman M."/>
            <person name="Kubasova T."/>
            <person name="Jahodarova E."/>
            <person name="Nykrynova M."/>
            <person name="Rychlik I."/>
        </authorList>
    </citation>
    <scope>NUCLEOTIDE SEQUENCE [LARGE SCALE GENOMIC DNA]</scope>
    <source>
        <strain evidence="10">ET39</strain>
    </source>
</reference>
<dbReference type="InterPro" id="IPR019814">
    <property type="entry name" value="Translation_initiation_fac_3_N"/>
</dbReference>
<feature type="domain" description="Translation initiation factor 3 C-terminal" evidence="7">
    <location>
        <begin position="111"/>
        <end position="196"/>
    </location>
</feature>
<evidence type="ECO:0000256" key="1">
    <source>
        <dbReference type="ARBA" id="ARBA00005439"/>
    </source>
</evidence>
<dbReference type="SUPFAM" id="SSF54364">
    <property type="entry name" value="Translation initiation factor IF3, N-terminal domain"/>
    <property type="match status" value="1"/>
</dbReference>
<dbReference type="EMBL" id="JAUDCG010000023">
    <property type="protein sequence ID" value="MDM8157256.1"/>
    <property type="molecule type" value="Genomic_DNA"/>
</dbReference>
<dbReference type="SUPFAM" id="SSF55200">
    <property type="entry name" value="Translation initiation factor IF3, C-terminal domain"/>
    <property type="match status" value="1"/>
</dbReference>
<keyword evidence="4" id="KW-0963">Cytoplasm</keyword>
<keyword evidence="3 4" id="KW-0648">Protein biosynthesis</keyword>
<dbReference type="Gene3D" id="3.10.20.80">
    <property type="entry name" value="Translation initiation factor 3 (IF-3), N-terminal domain"/>
    <property type="match status" value="1"/>
</dbReference>
<dbReference type="Pfam" id="PF00707">
    <property type="entry name" value="IF3_C"/>
    <property type="match status" value="1"/>
</dbReference>
<evidence type="ECO:0000259" key="7">
    <source>
        <dbReference type="Pfam" id="PF00707"/>
    </source>
</evidence>
<dbReference type="InterPro" id="IPR019815">
    <property type="entry name" value="Translation_initiation_fac_3_C"/>
</dbReference>
<comment type="subcellular location">
    <subcellularLocation>
        <location evidence="4 6">Cytoplasm</location>
    </subcellularLocation>
</comment>
<protein>
    <recommendedName>
        <fullName evidence="4 5">Translation initiation factor IF-3</fullName>
    </recommendedName>
</protein>
<evidence type="ECO:0000256" key="3">
    <source>
        <dbReference type="ARBA" id="ARBA00022917"/>
    </source>
</evidence>
<keyword evidence="10" id="KW-1185">Reference proteome</keyword>
<dbReference type="PANTHER" id="PTHR10938">
    <property type="entry name" value="TRANSLATION INITIATION FACTOR IF-3"/>
    <property type="match status" value="1"/>
</dbReference>
<feature type="domain" description="Translation initiation factor 3 N-terminal" evidence="8">
    <location>
        <begin position="35"/>
        <end position="104"/>
    </location>
</feature>
<reference evidence="9 10" key="1">
    <citation type="submission" date="2023-06" db="EMBL/GenBank/DDBJ databases">
        <title>Identification and characterization of horizontal gene transfer across gut microbiota members of farm animals based on homology search.</title>
        <authorList>
            <person name="Schwarzerova J."/>
            <person name="Nykrynova M."/>
            <person name="Jureckova K."/>
            <person name="Cejkova D."/>
            <person name="Rychlik I."/>
        </authorList>
    </citation>
    <scope>NUCLEOTIDE SEQUENCE [LARGE SCALE GENOMIC DNA]</scope>
    <source>
        <strain evidence="9 10">ET39</strain>
    </source>
</reference>
<dbReference type="InterPro" id="IPR001288">
    <property type="entry name" value="Translation_initiation_fac_3"/>
</dbReference>
<sequence length="198" mass="22869">MKWVCVCPLFFRQGIREVSVINRKVIPNNVNDDLVNEKIRFKEVLVINSDGEQLGIKMRREALDIAFDQGLDLLCVAPKATPPVCKVLDYGKYRFEQQKKAKEAKKKQHVTEVKPLRLSPVIDKHDFETKLRHARSWLEDGMKVKIDMRFRGRMMTRLEVGKKIMDSFIQECADLASVEKKPLLEGNTMSTVLAPKKK</sequence>
<comment type="caution">
    <text evidence="9">The sequence shown here is derived from an EMBL/GenBank/DDBJ whole genome shotgun (WGS) entry which is preliminary data.</text>
</comment>
<gene>
    <name evidence="4 9" type="primary">infC</name>
    <name evidence="9" type="ORF">QUV96_06350</name>
</gene>
<dbReference type="InterPro" id="IPR036788">
    <property type="entry name" value="T_IF-3_C_sf"/>
</dbReference>
<comment type="similarity">
    <text evidence="1 4 6">Belongs to the IF-3 family.</text>
</comment>
<dbReference type="PROSITE" id="PS00938">
    <property type="entry name" value="IF3"/>
    <property type="match status" value="1"/>
</dbReference>
<dbReference type="NCBIfam" id="TIGR00168">
    <property type="entry name" value="infC"/>
    <property type="match status" value="1"/>
</dbReference>
<dbReference type="InterPro" id="IPR036787">
    <property type="entry name" value="T_IF-3_N_sf"/>
</dbReference>
<evidence type="ECO:0000313" key="10">
    <source>
        <dbReference type="Proteomes" id="UP001529340"/>
    </source>
</evidence>
<evidence type="ECO:0000256" key="5">
    <source>
        <dbReference type="NCBIfam" id="TIGR00168"/>
    </source>
</evidence>
<evidence type="ECO:0000259" key="8">
    <source>
        <dbReference type="Pfam" id="PF05198"/>
    </source>
</evidence>
<organism evidence="9 10">
    <name type="scientific">Amedibacillus dolichus</name>
    <dbReference type="NCBI Taxonomy" id="31971"/>
    <lineage>
        <taxon>Bacteria</taxon>
        <taxon>Bacillati</taxon>
        <taxon>Bacillota</taxon>
        <taxon>Erysipelotrichia</taxon>
        <taxon>Erysipelotrichales</taxon>
        <taxon>Erysipelotrichaceae</taxon>
        <taxon>Amedibacillus</taxon>
    </lineage>
</organism>
<dbReference type="GO" id="GO:0003743">
    <property type="term" value="F:translation initiation factor activity"/>
    <property type="evidence" value="ECO:0007669"/>
    <property type="project" value="UniProtKB-KW"/>
</dbReference>
<evidence type="ECO:0000256" key="6">
    <source>
        <dbReference type="RuleBase" id="RU000646"/>
    </source>
</evidence>
<evidence type="ECO:0000313" key="9">
    <source>
        <dbReference type="EMBL" id="MDM8157256.1"/>
    </source>
</evidence>
<dbReference type="PANTHER" id="PTHR10938:SF0">
    <property type="entry name" value="TRANSLATION INITIATION FACTOR IF-3, MITOCHONDRIAL"/>
    <property type="match status" value="1"/>
</dbReference>
<reference evidence="9 10" key="3">
    <citation type="submission" date="2023-06" db="EMBL/GenBank/DDBJ databases">
        <authorList>
            <person name="Zeman M."/>
            <person name="Kubasova T."/>
            <person name="Jahodarova E."/>
            <person name="Nykrynova M."/>
            <person name="Rychlik I."/>
        </authorList>
    </citation>
    <scope>NUCLEOTIDE SEQUENCE [LARGE SCALE GENOMIC DNA]</scope>
    <source>
        <strain evidence="9 10">ET39</strain>
    </source>
</reference>
<dbReference type="RefSeq" id="WP_289607719.1">
    <property type="nucleotide sequence ID" value="NZ_JAUDCG010000023.1"/>
</dbReference>